<dbReference type="SUPFAM" id="SSF55729">
    <property type="entry name" value="Acyl-CoA N-acyltransferases (Nat)"/>
    <property type="match status" value="1"/>
</dbReference>
<dbReference type="Proteomes" id="UP000799777">
    <property type="component" value="Unassembled WGS sequence"/>
</dbReference>
<accession>A0A9P4H5N2</accession>
<dbReference type="InterPro" id="IPR016181">
    <property type="entry name" value="Acyl_CoA_acyltransferase"/>
</dbReference>
<evidence type="ECO:0000313" key="3">
    <source>
        <dbReference type="Proteomes" id="UP000799777"/>
    </source>
</evidence>
<dbReference type="OrthoDB" id="512662at2759"/>
<comment type="caution">
    <text evidence="2">The sequence shown here is derived from an EMBL/GenBank/DDBJ whole genome shotgun (WGS) entry which is preliminary data.</text>
</comment>
<dbReference type="EMBL" id="ML978226">
    <property type="protein sequence ID" value="KAF2027427.1"/>
    <property type="molecule type" value="Genomic_DNA"/>
</dbReference>
<dbReference type="Pfam" id="PF13508">
    <property type="entry name" value="Acetyltransf_7"/>
    <property type="match status" value="1"/>
</dbReference>
<evidence type="ECO:0000313" key="2">
    <source>
        <dbReference type="EMBL" id="KAF2027427.1"/>
    </source>
</evidence>
<dbReference type="CDD" id="cd04301">
    <property type="entry name" value="NAT_SF"/>
    <property type="match status" value="1"/>
</dbReference>
<reference evidence="2" key="1">
    <citation type="journal article" date="2020" name="Stud. Mycol.">
        <title>101 Dothideomycetes genomes: a test case for predicting lifestyles and emergence of pathogens.</title>
        <authorList>
            <person name="Haridas S."/>
            <person name="Albert R."/>
            <person name="Binder M."/>
            <person name="Bloem J."/>
            <person name="Labutti K."/>
            <person name="Salamov A."/>
            <person name="Andreopoulos B."/>
            <person name="Baker S."/>
            <person name="Barry K."/>
            <person name="Bills G."/>
            <person name="Bluhm B."/>
            <person name="Cannon C."/>
            <person name="Castanera R."/>
            <person name="Culley D."/>
            <person name="Daum C."/>
            <person name="Ezra D."/>
            <person name="Gonzalez J."/>
            <person name="Henrissat B."/>
            <person name="Kuo A."/>
            <person name="Liang C."/>
            <person name="Lipzen A."/>
            <person name="Lutzoni F."/>
            <person name="Magnuson J."/>
            <person name="Mondo S."/>
            <person name="Nolan M."/>
            <person name="Ohm R."/>
            <person name="Pangilinan J."/>
            <person name="Park H.-J."/>
            <person name="Ramirez L."/>
            <person name="Alfaro M."/>
            <person name="Sun H."/>
            <person name="Tritt A."/>
            <person name="Yoshinaga Y."/>
            <person name="Zwiers L.-H."/>
            <person name="Turgeon B."/>
            <person name="Goodwin S."/>
            <person name="Spatafora J."/>
            <person name="Crous P."/>
            <person name="Grigoriev I."/>
        </authorList>
    </citation>
    <scope>NUCLEOTIDE SEQUENCE</scope>
    <source>
        <strain evidence="2">CBS 110217</strain>
    </source>
</reference>
<dbReference type="InterPro" id="IPR052523">
    <property type="entry name" value="Trichothecene_AcTrans"/>
</dbReference>
<organism evidence="2 3">
    <name type="scientific">Setomelanomma holmii</name>
    <dbReference type="NCBI Taxonomy" id="210430"/>
    <lineage>
        <taxon>Eukaryota</taxon>
        <taxon>Fungi</taxon>
        <taxon>Dikarya</taxon>
        <taxon>Ascomycota</taxon>
        <taxon>Pezizomycotina</taxon>
        <taxon>Dothideomycetes</taxon>
        <taxon>Pleosporomycetidae</taxon>
        <taxon>Pleosporales</taxon>
        <taxon>Pleosporineae</taxon>
        <taxon>Phaeosphaeriaceae</taxon>
        <taxon>Setomelanomma</taxon>
    </lineage>
</organism>
<dbReference type="PANTHER" id="PTHR42791">
    <property type="entry name" value="GNAT FAMILY ACETYLTRANSFERASE"/>
    <property type="match status" value="1"/>
</dbReference>
<dbReference type="PANTHER" id="PTHR42791:SF4">
    <property type="entry name" value="ACETYLTRANSFERASE, GNAT FAMILY FAMILY (AFU_ORTHOLOGUE AFUA_4G09540)-RELATED"/>
    <property type="match status" value="1"/>
</dbReference>
<dbReference type="Gene3D" id="3.40.630.30">
    <property type="match status" value="1"/>
</dbReference>
<dbReference type="GO" id="GO:0016747">
    <property type="term" value="F:acyltransferase activity, transferring groups other than amino-acyl groups"/>
    <property type="evidence" value="ECO:0007669"/>
    <property type="project" value="InterPro"/>
</dbReference>
<proteinExistence type="predicted"/>
<evidence type="ECO:0000259" key="1">
    <source>
        <dbReference type="PROSITE" id="PS51186"/>
    </source>
</evidence>
<name>A0A9P4H5N2_9PLEO</name>
<sequence>MSIQVSRMTEADIDGAIDTIQQAFAEDPYNQWIYPDRSKISLTRNRVSLTLRCHWGIQHGLFHVARSTTNPTKILGCAMWLPPHPPSQPESWALYLSYWYLWFNQGLMNLRYGRGGLSTKRYWIWKARQAEAQGALWTSDKGYHFCNIVTVLPEAQGQGVGRALMEEVLKMADEEGVECYLESSRKVPNVPIYEKFGFELVKEMECRDGEGEKDAVMLYCMVRKPRGAVVGESAGATATTRPAVHAAGTTPEIGQ</sequence>
<dbReference type="PROSITE" id="PS51186">
    <property type="entry name" value="GNAT"/>
    <property type="match status" value="1"/>
</dbReference>
<dbReference type="InterPro" id="IPR000182">
    <property type="entry name" value="GNAT_dom"/>
</dbReference>
<gene>
    <name evidence="2" type="ORF">EK21DRAFT_71900</name>
</gene>
<keyword evidence="3" id="KW-1185">Reference proteome</keyword>
<protein>
    <submittedName>
        <fullName evidence="2">Acyl-CoA N-acyltransferase</fullName>
    </submittedName>
</protein>
<dbReference type="AlphaFoldDB" id="A0A9P4H5N2"/>
<feature type="domain" description="N-acetyltransferase" evidence="1">
    <location>
        <begin position="78"/>
        <end position="223"/>
    </location>
</feature>